<evidence type="ECO:0000256" key="1">
    <source>
        <dbReference type="ARBA" id="ARBA00001007"/>
    </source>
</evidence>
<keyword evidence="16" id="KW-1208">Phospholipid metabolism</keyword>
<keyword evidence="11" id="KW-0378">Hydrolase</keyword>
<keyword evidence="15" id="KW-0594">Phospholipid biosynthesis</keyword>
<evidence type="ECO:0000313" key="20">
    <source>
        <dbReference type="Proteomes" id="UP000197003"/>
    </source>
</evidence>
<evidence type="ECO:0000256" key="18">
    <source>
        <dbReference type="ARBA" id="ARBA00032892"/>
    </source>
</evidence>
<keyword evidence="14" id="KW-0472">Membrane</keyword>
<comment type="pathway">
    <text evidence="4">Lipid metabolism.</text>
</comment>
<evidence type="ECO:0000256" key="7">
    <source>
        <dbReference type="ARBA" id="ARBA00019608"/>
    </source>
</evidence>
<reference evidence="19 20" key="1">
    <citation type="submission" date="2017-04" db="EMBL/GenBank/DDBJ databases">
        <title>Whole genome sequence of Bdellovibrio bacteriovorus strain SSB218315.</title>
        <authorList>
            <person name="Oyedara O."/>
            <person name="Rodriguez-Perez M.A."/>
        </authorList>
    </citation>
    <scope>NUCLEOTIDE SEQUENCE [LARGE SCALE GENOMIC DNA]</scope>
    <source>
        <strain evidence="19 20">SSB218315</strain>
    </source>
</reference>
<organism evidence="19 20">
    <name type="scientific">Bdellovibrio bacteriovorus</name>
    <dbReference type="NCBI Taxonomy" id="959"/>
    <lineage>
        <taxon>Bacteria</taxon>
        <taxon>Pseudomonadati</taxon>
        <taxon>Bdellovibrionota</taxon>
        <taxon>Bdellovibrionia</taxon>
        <taxon>Bdellovibrionales</taxon>
        <taxon>Pseudobdellovibrionaceae</taxon>
        <taxon>Bdellovibrio</taxon>
    </lineage>
</organism>
<dbReference type="OrthoDB" id="481399at2"/>
<evidence type="ECO:0000256" key="4">
    <source>
        <dbReference type="ARBA" id="ARBA00005189"/>
    </source>
</evidence>
<keyword evidence="8" id="KW-1003">Cell membrane</keyword>
<comment type="catalytic activity">
    <reaction evidence="1">
        <text>a CDP-1,2-diacyl-sn-glycerol + H2O = a 1,2-diacyl-sn-glycero-3-phosphate + CMP + 2 H(+)</text>
        <dbReference type="Rhea" id="RHEA:15221"/>
        <dbReference type="ChEBI" id="CHEBI:15377"/>
        <dbReference type="ChEBI" id="CHEBI:15378"/>
        <dbReference type="ChEBI" id="CHEBI:58332"/>
        <dbReference type="ChEBI" id="CHEBI:58608"/>
        <dbReference type="ChEBI" id="CHEBI:60377"/>
        <dbReference type="EC" id="3.6.1.26"/>
    </reaction>
</comment>
<evidence type="ECO:0000256" key="9">
    <source>
        <dbReference type="ARBA" id="ARBA00022516"/>
    </source>
</evidence>
<keyword evidence="13" id="KW-0443">Lipid metabolism</keyword>
<evidence type="ECO:0000256" key="13">
    <source>
        <dbReference type="ARBA" id="ARBA00023098"/>
    </source>
</evidence>
<name>A0A1Z3NBX0_BDEBC</name>
<evidence type="ECO:0000256" key="2">
    <source>
        <dbReference type="ARBA" id="ARBA00004162"/>
    </source>
</evidence>
<dbReference type="GO" id="GO:0005886">
    <property type="term" value="C:plasma membrane"/>
    <property type="evidence" value="ECO:0007669"/>
    <property type="project" value="UniProtKB-SubCell"/>
</dbReference>
<gene>
    <name evidence="19" type="ORF">B9G79_15770</name>
</gene>
<evidence type="ECO:0000256" key="12">
    <source>
        <dbReference type="ARBA" id="ARBA00022989"/>
    </source>
</evidence>
<dbReference type="SUPFAM" id="SSF54197">
    <property type="entry name" value="HIT-like"/>
    <property type="match status" value="1"/>
</dbReference>
<dbReference type="GO" id="GO:0046342">
    <property type="term" value="P:CDP-diacylglycerol catabolic process"/>
    <property type="evidence" value="ECO:0007669"/>
    <property type="project" value="UniProtKB-UniPathway"/>
</dbReference>
<dbReference type="InterPro" id="IPR036265">
    <property type="entry name" value="HIT-like_sf"/>
</dbReference>
<dbReference type="EMBL" id="CP020946">
    <property type="protein sequence ID" value="ASD64921.1"/>
    <property type="molecule type" value="Genomic_DNA"/>
</dbReference>
<dbReference type="UniPathway" id="UPA00609">
    <property type="reaction ID" value="UER00664"/>
</dbReference>
<keyword evidence="9" id="KW-0444">Lipid biosynthesis</keyword>
<dbReference type="AlphaFoldDB" id="A0A1Z3NBX0"/>
<keyword evidence="10" id="KW-0812">Transmembrane</keyword>
<evidence type="ECO:0000256" key="6">
    <source>
        <dbReference type="ARBA" id="ARBA00012375"/>
    </source>
</evidence>
<evidence type="ECO:0000256" key="10">
    <source>
        <dbReference type="ARBA" id="ARBA00022692"/>
    </source>
</evidence>
<evidence type="ECO:0000256" key="11">
    <source>
        <dbReference type="ARBA" id="ARBA00022801"/>
    </source>
</evidence>
<evidence type="ECO:0000256" key="15">
    <source>
        <dbReference type="ARBA" id="ARBA00023209"/>
    </source>
</evidence>
<dbReference type="RefSeq" id="WP_088566343.1">
    <property type="nucleotide sequence ID" value="NZ_CP020946.1"/>
</dbReference>
<evidence type="ECO:0000256" key="16">
    <source>
        <dbReference type="ARBA" id="ARBA00023264"/>
    </source>
</evidence>
<comment type="pathway">
    <text evidence="3">Phospholipid metabolism; CDP-diacylglycerol degradation; phosphatidate from CDP-diacylglycerol: step 1/1.</text>
</comment>
<dbReference type="Pfam" id="PF02611">
    <property type="entry name" value="CDH"/>
    <property type="match status" value="1"/>
</dbReference>
<dbReference type="PROSITE" id="PS51257">
    <property type="entry name" value="PROKAR_LIPOPROTEIN"/>
    <property type="match status" value="1"/>
</dbReference>
<proteinExistence type="inferred from homology"/>
<dbReference type="InterPro" id="IPR003763">
    <property type="entry name" value="CDP-diacylglyc_Pase"/>
</dbReference>
<dbReference type="Proteomes" id="UP000197003">
    <property type="component" value="Chromosome"/>
</dbReference>
<keyword evidence="12" id="KW-1133">Transmembrane helix</keyword>
<dbReference type="GO" id="GO:0008715">
    <property type="term" value="F:CDP-diacylglycerol diphosphatase activity"/>
    <property type="evidence" value="ECO:0007669"/>
    <property type="project" value="UniProtKB-EC"/>
</dbReference>
<evidence type="ECO:0000256" key="5">
    <source>
        <dbReference type="ARBA" id="ARBA00006435"/>
    </source>
</evidence>
<sequence>MKNLSFVFAAVAVLGLSSCKSKPVVEVPRSDALWNIISTQCLPLHKIGEEKNPCIEVNIAQGEEKGYVVFKDRVGDLQYLLMPTEKITGMESPEIRAAGATNYFDLAWKAKTYMDKKHGSVIPVEAVSLAINSQFGRSQNQLHIHVSCVKPQVQQQLQEQAAKLKNGWTLLPQPLLGHKYYVRKISEKELEKGNAFQMLADGVPGAKDHSGEFGLGLVAVKDKKKGHSLILLTSRFERGTNNYGSVEEIQDHSCPQLAH</sequence>
<evidence type="ECO:0000313" key="19">
    <source>
        <dbReference type="EMBL" id="ASD64921.1"/>
    </source>
</evidence>
<dbReference type="NCBIfam" id="NF003986">
    <property type="entry name" value="PRK05471.1-5"/>
    <property type="match status" value="1"/>
</dbReference>
<evidence type="ECO:0000256" key="3">
    <source>
        <dbReference type="ARBA" id="ARBA00004927"/>
    </source>
</evidence>
<comment type="subcellular location">
    <subcellularLocation>
        <location evidence="2">Cell membrane</location>
        <topology evidence="2">Single-pass membrane protein</topology>
    </subcellularLocation>
</comment>
<accession>A0A1Z3NBX0</accession>
<evidence type="ECO:0000256" key="17">
    <source>
        <dbReference type="ARBA" id="ARBA00032888"/>
    </source>
</evidence>
<dbReference type="Gene3D" id="3.30.428.30">
    <property type="entry name" value="HIT family - CDH-like"/>
    <property type="match status" value="1"/>
</dbReference>
<protein>
    <recommendedName>
        <fullName evidence="7">CDP-diacylglycerol pyrophosphatase</fullName>
        <ecNumber evidence="6">3.6.1.26</ecNumber>
    </recommendedName>
    <alternativeName>
        <fullName evidence="17">CDP-diacylglycerol phosphatidylhydrolase</fullName>
    </alternativeName>
    <alternativeName>
        <fullName evidence="18">CDP-diglyceride hydrolase</fullName>
    </alternativeName>
</protein>
<comment type="similarity">
    <text evidence="5">Belongs to the Cdh family.</text>
</comment>
<evidence type="ECO:0000256" key="8">
    <source>
        <dbReference type="ARBA" id="ARBA00022475"/>
    </source>
</evidence>
<dbReference type="GO" id="GO:0008654">
    <property type="term" value="P:phospholipid biosynthetic process"/>
    <property type="evidence" value="ECO:0007669"/>
    <property type="project" value="UniProtKB-KW"/>
</dbReference>
<dbReference type="PIRSF" id="PIRSF001273">
    <property type="entry name" value="CDH"/>
    <property type="match status" value="1"/>
</dbReference>
<evidence type="ECO:0000256" key="14">
    <source>
        <dbReference type="ARBA" id="ARBA00023136"/>
    </source>
</evidence>
<dbReference type="EC" id="3.6.1.26" evidence="6"/>